<feature type="region of interest" description="Disordered" evidence="1">
    <location>
        <begin position="77"/>
        <end position="154"/>
    </location>
</feature>
<sequence>PGQSSQIKSVYKSEIARTLEPWISGVSAISAGAGFQTGPAPSFPTASQLPKDYAMPALGLTSMDPMFSEPTYSQYYPMSRSTVTPQQPQGAPNQNLGSKSTAGLVGGGYAAPAGIGAGPHGGRKTPVPGHGGGHGGHGPAKVKGSSSNILIDPEESFQSHCRSFSAHFNVS</sequence>
<feature type="non-terminal residue" evidence="2">
    <location>
        <position position="1"/>
    </location>
</feature>
<feature type="compositionally biased region" description="Gly residues" evidence="1">
    <location>
        <begin position="129"/>
        <end position="138"/>
    </location>
</feature>
<evidence type="ECO:0000313" key="2">
    <source>
        <dbReference type="EMBL" id="CAG7730936.1"/>
    </source>
</evidence>
<evidence type="ECO:0000313" key="3">
    <source>
        <dbReference type="Proteomes" id="UP000708208"/>
    </source>
</evidence>
<dbReference type="Proteomes" id="UP000708208">
    <property type="component" value="Unassembled WGS sequence"/>
</dbReference>
<feature type="compositionally biased region" description="Gly residues" evidence="1">
    <location>
        <begin position="104"/>
        <end position="120"/>
    </location>
</feature>
<feature type="compositionally biased region" description="Polar residues" evidence="1">
    <location>
        <begin position="77"/>
        <end position="101"/>
    </location>
</feature>
<name>A0A8J2K9G0_9HEXA</name>
<keyword evidence="3" id="KW-1185">Reference proteome</keyword>
<protein>
    <submittedName>
        <fullName evidence="2">Uncharacterized protein</fullName>
    </submittedName>
</protein>
<dbReference type="EMBL" id="CAJVCH010203023">
    <property type="protein sequence ID" value="CAG7730936.1"/>
    <property type="molecule type" value="Genomic_DNA"/>
</dbReference>
<accession>A0A8J2K9G0</accession>
<comment type="caution">
    <text evidence="2">The sequence shown here is derived from an EMBL/GenBank/DDBJ whole genome shotgun (WGS) entry which is preliminary data.</text>
</comment>
<dbReference type="AlphaFoldDB" id="A0A8J2K9G0"/>
<evidence type="ECO:0000256" key="1">
    <source>
        <dbReference type="SAM" id="MobiDB-lite"/>
    </source>
</evidence>
<gene>
    <name evidence="2" type="ORF">AFUS01_LOCUS19549</name>
</gene>
<proteinExistence type="predicted"/>
<reference evidence="2" key="1">
    <citation type="submission" date="2021-06" db="EMBL/GenBank/DDBJ databases">
        <authorList>
            <person name="Hodson N. C."/>
            <person name="Mongue J. A."/>
            <person name="Jaron S. K."/>
        </authorList>
    </citation>
    <scope>NUCLEOTIDE SEQUENCE</scope>
</reference>
<organism evidence="2 3">
    <name type="scientific">Allacma fusca</name>
    <dbReference type="NCBI Taxonomy" id="39272"/>
    <lineage>
        <taxon>Eukaryota</taxon>
        <taxon>Metazoa</taxon>
        <taxon>Ecdysozoa</taxon>
        <taxon>Arthropoda</taxon>
        <taxon>Hexapoda</taxon>
        <taxon>Collembola</taxon>
        <taxon>Symphypleona</taxon>
        <taxon>Sminthuridae</taxon>
        <taxon>Allacma</taxon>
    </lineage>
</organism>